<reference evidence="2 3" key="1">
    <citation type="submission" date="2022-12" db="EMBL/GenBank/DDBJ databases">
        <title>Chromosome-level genome of Tegillarca granosa.</title>
        <authorList>
            <person name="Kim J."/>
        </authorList>
    </citation>
    <scope>NUCLEOTIDE SEQUENCE [LARGE SCALE GENOMIC DNA]</scope>
    <source>
        <strain evidence="2">Teg-2019</strain>
        <tissue evidence="2">Adductor muscle</tissue>
    </source>
</reference>
<name>A0ABQ9FG39_TEGGR</name>
<evidence type="ECO:0000256" key="1">
    <source>
        <dbReference type="SAM" id="SignalP"/>
    </source>
</evidence>
<keyword evidence="3" id="KW-1185">Reference proteome</keyword>
<feature type="signal peptide" evidence="1">
    <location>
        <begin position="1"/>
        <end position="16"/>
    </location>
</feature>
<evidence type="ECO:0000313" key="2">
    <source>
        <dbReference type="EMBL" id="KAJ8314832.1"/>
    </source>
</evidence>
<dbReference type="Gene3D" id="3.20.20.140">
    <property type="entry name" value="Metal-dependent hydrolases"/>
    <property type="match status" value="1"/>
</dbReference>
<sequence length="115" mass="13375">MSCPVILLSLFARFRAQCDNSSGYMTSDIWDLRKFHYECLHKEYEVIIRNILAEELVENMRATPIKHAVFVQCINDSPEEAKWVMEVAEKHTFIKGIVAGVGMTNPKYNDICKFW</sequence>
<proteinExistence type="predicted"/>
<organism evidence="2 3">
    <name type="scientific">Tegillarca granosa</name>
    <name type="common">Malaysian cockle</name>
    <name type="synonym">Anadara granosa</name>
    <dbReference type="NCBI Taxonomy" id="220873"/>
    <lineage>
        <taxon>Eukaryota</taxon>
        <taxon>Metazoa</taxon>
        <taxon>Spiralia</taxon>
        <taxon>Lophotrochozoa</taxon>
        <taxon>Mollusca</taxon>
        <taxon>Bivalvia</taxon>
        <taxon>Autobranchia</taxon>
        <taxon>Pteriomorphia</taxon>
        <taxon>Arcoida</taxon>
        <taxon>Arcoidea</taxon>
        <taxon>Arcidae</taxon>
        <taxon>Tegillarca</taxon>
    </lineage>
</organism>
<dbReference type="EMBL" id="JARBDR010000337">
    <property type="protein sequence ID" value="KAJ8314832.1"/>
    <property type="molecule type" value="Genomic_DNA"/>
</dbReference>
<evidence type="ECO:0000313" key="3">
    <source>
        <dbReference type="Proteomes" id="UP001217089"/>
    </source>
</evidence>
<comment type="caution">
    <text evidence="2">The sequence shown here is derived from an EMBL/GenBank/DDBJ whole genome shotgun (WGS) entry which is preliminary data.</text>
</comment>
<keyword evidence="1" id="KW-0732">Signal</keyword>
<gene>
    <name evidence="2" type="ORF">KUTeg_006982</name>
</gene>
<accession>A0ABQ9FG39</accession>
<protein>
    <submittedName>
        <fullName evidence="2">Uncharacterized protein</fullName>
    </submittedName>
</protein>
<feature type="chain" id="PRO_5047441423" evidence="1">
    <location>
        <begin position="17"/>
        <end position="115"/>
    </location>
</feature>
<dbReference type="Proteomes" id="UP001217089">
    <property type="component" value="Unassembled WGS sequence"/>
</dbReference>